<dbReference type="Gene3D" id="3.40.50.620">
    <property type="entry name" value="HUPs"/>
    <property type="match status" value="1"/>
</dbReference>
<dbReference type="SUPFAM" id="SSF52374">
    <property type="entry name" value="Nucleotidylyl transferase"/>
    <property type="match status" value="1"/>
</dbReference>
<keyword evidence="2 11" id="KW-0436">Ligase</keyword>
<dbReference type="Gene3D" id="1.10.730.10">
    <property type="entry name" value="Isoleucyl-tRNA Synthetase, Domain 1"/>
    <property type="match status" value="1"/>
</dbReference>
<dbReference type="Proteomes" id="UP000694888">
    <property type="component" value="Unplaced"/>
</dbReference>
<protein>
    <recommendedName>
        <fullName evidence="1">valine--tRNA ligase</fullName>
        <ecNumber evidence="1">6.1.1.9</ecNumber>
    </recommendedName>
    <alternativeName>
        <fullName evidence="7">Valyl-tRNA synthetase</fullName>
    </alternativeName>
</protein>
<name>A0ABM1AF29_APLCA</name>
<keyword evidence="5" id="KW-0648">Protein biosynthesis</keyword>
<dbReference type="CDD" id="cd07962">
    <property type="entry name" value="Anticodon_Ia_Val"/>
    <property type="match status" value="1"/>
</dbReference>
<dbReference type="EC" id="6.1.1.9" evidence="1"/>
<keyword evidence="3" id="KW-0547">Nucleotide-binding</keyword>
<dbReference type="InterPro" id="IPR013155">
    <property type="entry name" value="M/V/L/I-tRNA-synth_anticd-bd"/>
</dbReference>
<reference evidence="11" key="1">
    <citation type="submission" date="2025-08" db="UniProtKB">
        <authorList>
            <consortium name="RefSeq"/>
        </authorList>
    </citation>
    <scope>IDENTIFICATION</scope>
</reference>
<dbReference type="GeneID" id="106014007"/>
<dbReference type="InterPro" id="IPR009080">
    <property type="entry name" value="tRNAsynth_Ia_anticodon-bd"/>
</dbReference>
<feature type="non-terminal residue" evidence="11">
    <location>
        <position position="201"/>
    </location>
</feature>
<dbReference type="RefSeq" id="XP_012946449.1">
    <property type="nucleotide sequence ID" value="XM_013090995.1"/>
</dbReference>
<evidence type="ECO:0000256" key="7">
    <source>
        <dbReference type="ARBA" id="ARBA00029936"/>
    </source>
</evidence>
<evidence type="ECO:0000256" key="3">
    <source>
        <dbReference type="ARBA" id="ARBA00022741"/>
    </source>
</evidence>
<evidence type="ECO:0000256" key="2">
    <source>
        <dbReference type="ARBA" id="ARBA00022598"/>
    </source>
</evidence>
<evidence type="ECO:0000256" key="1">
    <source>
        <dbReference type="ARBA" id="ARBA00013169"/>
    </source>
</evidence>
<dbReference type="Pfam" id="PF00133">
    <property type="entry name" value="tRNA-synt_1"/>
    <property type="match status" value="1"/>
</dbReference>
<accession>A0ABM1AF29</accession>
<evidence type="ECO:0000256" key="6">
    <source>
        <dbReference type="ARBA" id="ARBA00023146"/>
    </source>
</evidence>
<dbReference type="InterPro" id="IPR002303">
    <property type="entry name" value="Valyl-tRNA_ligase"/>
</dbReference>
<dbReference type="InterPro" id="IPR014729">
    <property type="entry name" value="Rossmann-like_a/b/a_fold"/>
</dbReference>
<evidence type="ECO:0000313" key="11">
    <source>
        <dbReference type="RefSeq" id="XP_012946449.1"/>
    </source>
</evidence>
<evidence type="ECO:0000256" key="5">
    <source>
        <dbReference type="ARBA" id="ARBA00022917"/>
    </source>
</evidence>
<dbReference type="InterPro" id="IPR002300">
    <property type="entry name" value="aa-tRNA-synth_Ia"/>
</dbReference>
<keyword evidence="4" id="KW-0067">ATP-binding</keyword>
<dbReference type="InterPro" id="IPR033705">
    <property type="entry name" value="Anticodon_Ia_Val"/>
</dbReference>
<proteinExistence type="predicted"/>
<evidence type="ECO:0000313" key="10">
    <source>
        <dbReference type="Proteomes" id="UP000694888"/>
    </source>
</evidence>
<feature type="domain" description="Aminoacyl-tRNA synthetase class Ia" evidence="8">
    <location>
        <begin position="1"/>
        <end position="105"/>
    </location>
</feature>
<sequence>MVMMSLELTGKLPFDTVMLHGLLRDAQGRKMSKSLGNVIDPMDVIDGRSLEDLEARLCAGNLDPREVARAREGQRLAYPEGIARCGADALRITLLAYNVKNLDINFNVAHAESNKRFCNKIWQSFKFILSKIGDGPFQSTDFKLTGQEDSTDLWILSQLSHMVHVCHAHFEAYDLHLVVEALHQFWYRDLCDVYLESVKPV</sequence>
<keyword evidence="10" id="KW-1185">Reference proteome</keyword>
<evidence type="ECO:0000256" key="4">
    <source>
        <dbReference type="ARBA" id="ARBA00022840"/>
    </source>
</evidence>
<dbReference type="Pfam" id="PF08264">
    <property type="entry name" value="Anticodon_1"/>
    <property type="match status" value="1"/>
</dbReference>
<gene>
    <name evidence="11" type="primary">LOC106014007</name>
</gene>
<evidence type="ECO:0000259" key="9">
    <source>
        <dbReference type="Pfam" id="PF08264"/>
    </source>
</evidence>
<dbReference type="GO" id="GO:0016874">
    <property type="term" value="F:ligase activity"/>
    <property type="evidence" value="ECO:0007669"/>
    <property type="project" value="UniProtKB-KW"/>
</dbReference>
<dbReference type="PANTHER" id="PTHR11946">
    <property type="entry name" value="VALYL-TRNA SYNTHETASES"/>
    <property type="match status" value="1"/>
</dbReference>
<organism evidence="10 11">
    <name type="scientific">Aplysia californica</name>
    <name type="common">California sea hare</name>
    <dbReference type="NCBI Taxonomy" id="6500"/>
    <lineage>
        <taxon>Eukaryota</taxon>
        <taxon>Metazoa</taxon>
        <taxon>Spiralia</taxon>
        <taxon>Lophotrochozoa</taxon>
        <taxon>Mollusca</taxon>
        <taxon>Gastropoda</taxon>
        <taxon>Heterobranchia</taxon>
        <taxon>Euthyneura</taxon>
        <taxon>Tectipleura</taxon>
        <taxon>Aplysiida</taxon>
        <taxon>Aplysioidea</taxon>
        <taxon>Aplysiidae</taxon>
        <taxon>Aplysia</taxon>
    </lineage>
</organism>
<evidence type="ECO:0000259" key="8">
    <source>
        <dbReference type="Pfam" id="PF00133"/>
    </source>
</evidence>
<dbReference type="PANTHER" id="PTHR11946:SF71">
    <property type="entry name" value="VALINE--TRNA LIGASE, MITOCHONDRIAL"/>
    <property type="match status" value="1"/>
</dbReference>
<keyword evidence="6" id="KW-0030">Aminoacyl-tRNA synthetase</keyword>
<feature type="domain" description="Methionyl/Valyl/Leucyl/Isoleucyl-tRNA synthetase anticodon-binding" evidence="9">
    <location>
        <begin position="152"/>
        <end position="200"/>
    </location>
</feature>
<dbReference type="SUPFAM" id="SSF47323">
    <property type="entry name" value="Anticodon-binding domain of a subclass of class I aminoacyl-tRNA synthetases"/>
    <property type="match status" value="1"/>
</dbReference>